<evidence type="ECO:0000256" key="8">
    <source>
        <dbReference type="ARBA" id="ARBA00023166"/>
    </source>
</evidence>
<dbReference type="GO" id="GO:0005789">
    <property type="term" value="C:endoplasmic reticulum membrane"/>
    <property type="evidence" value="ECO:0007669"/>
    <property type="project" value="UniProtKB-SubCell"/>
</dbReference>
<keyword evidence="4 9" id="KW-0812">Transmembrane</keyword>
<feature type="transmembrane region" description="Helical" evidence="9">
    <location>
        <begin position="46"/>
        <end position="65"/>
    </location>
</feature>
<keyword evidence="3" id="KW-0153">Cholesterol metabolism</keyword>
<gene>
    <name evidence="10" type="primary">INSIG2</name>
    <name evidence="10" type="ORF">Ciccas_007550</name>
</gene>
<keyword evidence="8" id="KW-1207">Sterol metabolism</keyword>
<evidence type="ECO:0000256" key="3">
    <source>
        <dbReference type="ARBA" id="ARBA00022548"/>
    </source>
</evidence>
<proteinExistence type="inferred from homology"/>
<keyword evidence="11" id="KW-1185">Reference proteome</keyword>
<dbReference type="Proteomes" id="UP001626550">
    <property type="component" value="Unassembled WGS sequence"/>
</dbReference>
<dbReference type="AlphaFoldDB" id="A0ABD2Q2J9"/>
<dbReference type="PANTHER" id="PTHR15301">
    <property type="entry name" value="INSULIN-INDUCED GENE 1"/>
    <property type="match status" value="1"/>
</dbReference>
<accession>A0ABD2Q2J9</accession>
<reference evidence="10 11" key="1">
    <citation type="submission" date="2024-11" db="EMBL/GenBank/DDBJ databases">
        <title>Adaptive evolution of stress response genes in parasites aligns with host niche diversity.</title>
        <authorList>
            <person name="Hahn C."/>
            <person name="Resl P."/>
        </authorList>
    </citation>
    <scope>NUCLEOTIDE SEQUENCE [LARGE SCALE GENOMIC DNA]</scope>
    <source>
        <strain evidence="10">EGGRZ-B1_66</strain>
        <tissue evidence="10">Body</tissue>
    </source>
</reference>
<evidence type="ECO:0000256" key="7">
    <source>
        <dbReference type="ARBA" id="ARBA00023136"/>
    </source>
</evidence>
<keyword evidence="7 9" id="KW-0472">Membrane</keyword>
<evidence type="ECO:0000313" key="10">
    <source>
        <dbReference type="EMBL" id="KAL3313846.1"/>
    </source>
</evidence>
<feature type="transmembrane region" description="Helical" evidence="9">
    <location>
        <begin position="159"/>
        <end position="180"/>
    </location>
</feature>
<comment type="similarity">
    <text evidence="2">Belongs to the INSIG family.</text>
</comment>
<evidence type="ECO:0000313" key="11">
    <source>
        <dbReference type="Proteomes" id="UP001626550"/>
    </source>
</evidence>
<feature type="transmembrane region" description="Helical" evidence="9">
    <location>
        <begin position="101"/>
        <end position="120"/>
    </location>
</feature>
<sequence>MQNAVAVKAGILFFIGIAFFLLSEIFRGLKSGFSSSIFQGIFFPNILILVYCGSASGLLSPWLAFKLDRVSVLGTDCSHLLKCFIFFFGINHATFKVDFTSHAQLVASLSLFTAMHWYIFDRTISGFCLSLIGALLSSCLFNLLIFKGIYQYYDPVMRVWLPFLFFSGGTTVGLVGKYLAQTDLLPNSRNNAFKIKAE</sequence>
<dbReference type="Pfam" id="PF07281">
    <property type="entry name" value="INSIG"/>
    <property type="match status" value="1"/>
</dbReference>
<feature type="transmembrane region" description="Helical" evidence="9">
    <location>
        <begin position="77"/>
        <end position="95"/>
    </location>
</feature>
<name>A0ABD2Q2J9_9PLAT</name>
<evidence type="ECO:0000256" key="9">
    <source>
        <dbReference type="SAM" id="Phobius"/>
    </source>
</evidence>
<evidence type="ECO:0000256" key="2">
    <source>
        <dbReference type="ARBA" id="ARBA00007475"/>
    </source>
</evidence>
<dbReference type="InterPro" id="IPR025929">
    <property type="entry name" value="INSIG_fam"/>
</dbReference>
<keyword evidence="6 9" id="KW-1133">Transmembrane helix</keyword>
<evidence type="ECO:0000256" key="1">
    <source>
        <dbReference type="ARBA" id="ARBA00004477"/>
    </source>
</evidence>
<keyword evidence="8" id="KW-0443">Lipid metabolism</keyword>
<keyword evidence="5" id="KW-0256">Endoplasmic reticulum</keyword>
<dbReference type="EMBL" id="JBJKFK010001175">
    <property type="protein sequence ID" value="KAL3313846.1"/>
    <property type="molecule type" value="Genomic_DNA"/>
</dbReference>
<evidence type="ECO:0000256" key="6">
    <source>
        <dbReference type="ARBA" id="ARBA00022989"/>
    </source>
</evidence>
<keyword evidence="8" id="KW-0753">Steroid metabolism</keyword>
<organism evidence="10 11">
    <name type="scientific">Cichlidogyrus casuarinus</name>
    <dbReference type="NCBI Taxonomy" id="1844966"/>
    <lineage>
        <taxon>Eukaryota</taxon>
        <taxon>Metazoa</taxon>
        <taxon>Spiralia</taxon>
        <taxon>Lophotrochozoa</taxon>
        <taxon>Platyhelminthes</taxon>
        <taxon>Monogenea</taxon>
        <taxon>Monopisthocotylea</taxon>
        <taxon>Dactylogyridea</taxon>
        <taxon>Ancyrocephalidae</taxon>
        <taxon>Cichlidogyrus</taxon>
    </lineage>
</organism>
<dbReference type="GO" id="GO:0008203">
    <property type="term" value="P:cholesterol metabolic process"/>
    <property type="evidence" value="ECO:0007669"/>
    <property type="project" value="UniProtKB-KW"/>
</dbReference>
<feature type="transmembrane region" description="Helical" evidence="9">
    <location>
        <begin position="7"/>
        <end position="26"/>
    </location>
</feature>
<feature type="transmembrane region" description="Helical" evidence="9">
    <location>
        <begin position="127"/>
        <end position="153"/>
    </location>
</feature>
<protein>
    <submittedName>
        <fullName evidence="10">Insulin-induced protein 2 protein</fullName>
    </submittedName>
</protein>
<evidence type="ECO:0000256" key="5">
    <source>
        <dbReference type="ARBA" id="ARBA00022824"/>
    </source>
</evidence>
<evidence type="ECO:0000256" key="4">
    <source>
        <dbReference type="ARBA" id="ARBA00022692"/>
    </source>
</evidence>
<comment type="subcellular location">
    <subcellularLocation>
        <location evidence="1">Endoplasmic reticulum membrane</location>
        <topology evidence="1">Multi-pass membrane protein</topology>
    </subcellularLocation>
</comment>
<dbReference type="PANTHER" id="PTHR15301:SF3">
    <property type="entry name" value="PROTEIN NSG1-RELATED"/>
    <property type="match status" value="1"/>
</dbReference>
<comment type="caution">
    <text evidence="10">The sequence shown here is derived from an EMBL/GenBank/DDBJ whole genome shotgun (WGS) entry which is preliminary data.</text>
</comment>